<dbReference type="Proteomes" id="UP000243488">
    <property type="component" value="Chromosome"/>
</dbReference>
<evidence type="ECO:0000313" key="1">
    <source>
        <dbReference type="EMBL" id="AQZ95439.1"/>
    </source>
</evidence>
<keyword evidence="2" id="KW-1185">Reference proteome</keyword>
<reference evidence="1 2" key="1">
    <citation type="submission" date="2017-03" db="EMBL/GenBank/DDBJ databases">
        <title>Complete genome sequence of the novel DNRA strain Pseudomonas sp. S-6-2 isolated from Chinese polluted river sediment. Journal of Biotechnology.</title>
        <authorList>
            <person name="Li J."/>
            <person name="Xiang F."/>
            <person name="Wang L."/>
            <person name="Xi L."/>
            <person name="Liu J."/>
        </authorList>
    </citation>
    <scope>NUCLEOTIDE SEQUENCE [LARGE SCALE GENOMIC DNA]</scope>
    <source>
        <strain evidence="1 2">S-6-2</strain>
    </source>
</reference>
<organism evidence="1 2">
    <name type="scientific">Halopseudomonas phragmitis</name>
    <dbReference type="NCBI Taxonomy" id="1931241"/>
    <lineage>
        <taxon>Bacteria</taxon>
        <taxon>Pseudomonadati</taxon>
        <taxon>Pseudomonadota</taxon>
        <taxon>Gammaproteobacteria</taxon>
        <taxon>Pseudomonadales</taxon>
        <taxon>Pseudomonadaceae</taxon>
        <taxon>Halopseudomonas</taxon>
    </lineage>
</organism>
<dbReference type="STRING" id="1931241.BVH74_12070"/>
<accession>A0A1V0B696</accession>
<dbReference type="Pfam" id="PF13155">
    <property type="entry name" value="Toprim_2"/>
    <property type="match status" value="1"/>
</dbReference>
<protein>
    <submittedName>
        <fullName evidence="1">Bifunctional DNA primase/helicase</fullName>
    </submittedName>
</protein>
<proteinExistence type="predicted"/>
<gene>
    <name evidence="1" type="ORF">BVH74_12070</name>
</gene>
<keyword evidence="1" id="KW-0347">Helicase</keyword>
<dbReference type="Gene3D" id="3.40.1360.10">
    <property type="match status" value="1"/>
</dbReference>
<dbReference type="KEGG" id="ppha:BVH74_12070"/>
<dbReference type="InterPro" id="IPR034154">
    <property type="entry name" value="TOPRIM_DnaG/twinkle"/>
</dbReference>
<keyword evidence="1" id="KW-0067">ATP-binding</keyword>
<sequence>MIDMPAKLRADLLKKLNEKFKLEKIPNTNWLRKGICPTCNGGKNKRKSLYANAENPWVVTCGRGSCGAQYHVKDLFSDLFDDWSKRHPPTKEEPTASAIAYLSFNRGFDLALIKGWFSQENYWDRTRDIGSATVRFEMPEGGYWERLIDRPNRFGGMKARFKPGWSYKGKCWVPPCLDLLEVDELWIVEGVFDAIALLHHGIAAVAMMSSAPFPDKFLQDLASQRAGNLPKLVWALDNEPSARSGIRKYSPRAKAMGYKCSAAQIPQNGRKVDWNDLHLRWSVIDDQAKRKERIERDLKEARHYGDLLLAENASEYALLMYTWREKAEFPFTFDNRLYWFKLDLDKYNKARQALEDSERQEDRLLTENQRRDRALQLAGGVVELANCAFQALYYQRNLVTDESWYYFRIDFPHDGGTVKSTFTAAQVAAAGEFKKRLLHVATGAMYTGSGGQLDHIMRKQLYALKTVETIDYMGYSKEHQAYVFGDIAVRGGQVYQANDEDFFEMGTTRLKTLQRSISLHIETRATHYTDSWLNRLWLCFGAKGLLVLTFWLGSHLAEQIRLAQKSYPFLELTGEAGAGKTTLINLVWKLFGRPDDEGKDPSKMTTAGRRRWLSQVSNQPAVLLEADRNDPTAASTGRPQKAYDWDELKPLFNGGNLGVTGVKTAGNETHEPPFRGTIVISQNASVSAHEAIMTRLVKVWLCRPEATPASRQAAAELEQMQVEQLSYFMVKVMTQEQQLMQCFLQAYPGHETLLRGIKDLRVERIIKCHAQLMALVDCLAQLCPLTQQQINACRQELVEMALERQSSISADHPAVAQFWEVYDYLESERDDGMVNHSRDEQLIAINLNEFVRLAGEHRQELASASELRRLLPESRSRKFVNVKAVNSRIRERQNHRAHAFDNPKPTTVKCWVFQA</sequence>
<keyword evidence="1" id="KW-0378">Hydrolase</keyword>
<dbReference type="AlphaFoldDB" id="A0A1V0B696"/>
<dbReference type="GO" id="GO:0004386">
    <property type="term" value="F:helicase activity"/>
    <property type="evidence" value="ECO:0007669"/>
    <property type="project" value="UniProtKB-KW"/>
</dbReference>
<keyword evidence="1" id="KW-0547">Nucleotide-binding</keyword>
<dbReference type="EMBL" id="CP020100">
    <property type="protein sequence ID" value="AQZ95439.1"/>
    <property type="molecule type" value="Genomic_DNA"/>
</dbReference>
<evidence type="ECO:0000313" key="2">
    <source>
        <dbReference type="Proteomes" id="UP000243488"/>
    </source>
</evidence>
<name>A0A1V0B696_9GAMM</name>
<dbReference type="RefSeq" id="WP_080050307.1">
    <property type="nucleotide sequence ID" value="NZ_CP020100.1"/>
</dbReference>
<dbReference type="CDD" id="cd01029">
    <property type="entry name" value="TOPRIM_primases"/>
    <property type="match status" value="1"/>
</dbReference>